<organism evidence="1 2">
    <name type="scientific">Sphaerisporangium siamense</name>
    <dbReference type="NCBI Taxonomy" id="795645"/>
    <lineage>
        <taxon>Bacteria</taxon>
        <taxon>Bacillati</taxon>
        <taxon>Actinomycetota</taxon>
        <taxon>Actinomycetes</taxon>
        <taxon>Streptosporangiales</taxon>
        <taxon>Streptosporangiaceae</taxon>
        <taxon>Sphaerisporangium</taxon>
    </lineage>
</organism>
<gene>
    <name evidence="1" type="ORF">BJ982_007784</name>
</gene>
<accession>A0A7W7DFY9</accession>
<sequence length="141" mass="15700">MPSETIEPSDDGYLVHLQTTMTAAEAEEVGRRRLRDASEITHAAAWGLLLLARLERQAPSGAEETEDRQAELRGLIRALEQRILPRLEGLRDAAVRWHRDLDGSHGQLAEAMGVPRSTAQTRLGALLEREVSDGERWARGQ</sequence>
<dbReference type="Proteomes" id="UP000542210">
    <property type="component" value="Unassembled WGS sequence"/>
</dbReference>
<dbReference type="EMBL" id="JACHND010000002">
    <property type="protein sequence ID" value="MBB4706154.1"/>
    <property type="molecule type" value="Genomic_DNA"/>
</dbReference>
<dbReference type="RefSeq" id="WP_184890015.1">
    <property type="nucleotide sequence ID" value="NZ_BOOV01000059.1"/>
</dbReference>
<evidence type="ECO:0000313" key="2">
    <source>
        <dbReference type="Proteomes" id="UP000542210"/>
    </source>
</evidence>
<comment type="caution">
    <text evidence="1">The sequence shown here is derived from an EMBL/GenBank/DDBJ whole genome shotgun (WGS) entry which is preliminary data.</text>
</comment>
<reference evidence="1 2" key="1">
    <citation type="submission" date="2020-08" db="EMBL/GenBank/DDBJ databases">
        <title>Sequencing the genomes of 1000 actinobacteria strains.</title>
        <authorList>
            <person name="Klenk H.-P."/>
        </authorList>
    </citation>
    <scope>NUCLEOTIDE SEQUENCE [LARGE SCALE GENOMIC DNA]</scope>
    <source>
        <strain evidence="1 2">DSM 45784</strain>
    </source>
</reference>
<name>A0A7W7DFY9_9ACTN</name>
<protein>
    <submittedName>
        <fullName evidence="1">Uncharacterized protein</fullName>
    </submittedName>
</protein>
<proteinExistence type="predicted"/>
<dbReference type="AlphaFoldDB" id="A0A7W7DFY9"/>
<evidence type="ECO:0000313" key="1">
    <source>
        <dbReference type="EMBL" id="MBB4706154.1"/>
    </source>
</evidence>
<keyword evidence="2" id="KW-1185">Reference proteome</keyword>